<dbReference type="Gene3D" id="2.60.40.640">
    <property type="match status" value="1"/>
</dbReference>
<keyword evidence="3" id="KW-1185">Reference proteome</keyword>
<keyword evidence="2" id="KW-0436">Ligase</keyword>
<reference evidence="2" key="1">
    <citation type="journal article" date="2017" name="Mycologia">
        <title>Fusarium algeriense, sp. nov., a novel toxigenic crown rot pathogen of durum wheat from Algeria is nested in the Fusarium burgessii species complex.</title>
        <authorList>
            <person name="Laraba I."/>
            <person name="Keddad A."/>
            <person name="Boureghda H."/>
            <person name="Abdallah N."/>
            <person name="Vaughan M.M."/>
            <person name="Proctor R.H."/>
            <person name="Busman M."/>
            <person name="O'Donnell K."/>
        </authorList>
    </citation>
    <scope>NUCLEOTIDE SEQUENCE</scope>
    <source>
        <strain evidence="2">NRRL 25174</strain>
    </source>
</reference>
<sequence>MSTKKSMRCLMARITGSHRPRLTIQPDYDYVFVSGTGDDAQGQYLRGNLSLFIPEGQSITNVQLKLTCRMWLGDHKVDTEDEVKWQRHENTVHQWEPFNVVDKVGVPFKTGKKFEWPFELFIRGDQEESFKGCTRCNITYLLEAWTVHHGSSGSFKTFAPIRIIRTPGRTSYELMDPATVQGKWSEKAEYNVSIRHRAIALGGLVPIEAQLTTISPTAKITKARFYLREKHDVENSSGAAGSLYEGQRVVTEWPLELKDEPQHRWQQCLHLPIAVRNCSPDFSVCGVSITHTLHFEVTVNKNGTITEEEISMPIHLFISPELPVNGWGVFVRDHAIAAKEVKNLLAEGIRVPPKYCKGDFVVEDYEVPPPAYSES</sequence>
<accession>A0A9P5ARE3</accession>
<evidence type="ECO:0000313" key="3">
    <source>
        <dbReference type="Proteomes" id="UP000730481"/>
    </source>
</evidence>
<feature type="domain" description="Arrestin C-terminal-like" evidence="1">
    <location>
        <begin position="184"/>
        <end position="321"/>
    </location>
</feature>
<dbReference type="OrthoDB" id="2333384at2759"/>
<proteinExistence type="predicted"/>
<dbReference type="InterPro" id="IPR014752">
    <property type="entry name" value="Arrestin-like_C"/>
</dbReference>
<dbReference type="Pfam" id="PF02752">
    <property type="entry name" value="Arrestin_C"/>
    <property type="match status" value="1"/>
</dbReference>
<dbReference type="EMBL" id="PVQB02000088">
    <property type="protein sequence ID" value="KAF4343550.1"/>
    <property type="molecule type" value="Genomic_DNA"/>
</dbReference>
<protein>
    <submittedName>
        <fullName evidence="2">HECT-type ubiquitin ligase-interacting creD</fullName>
    </submittedName>
</protein>
<dbReference type="AlphaFoldDB" id="A0A9P5ARE3"/>
<name>A0A9P5ARE3_9HYPO</name>
<organism evidence="2 3">
    <name type="scientific">Fusarium beomiforme</name>
    <dbReference type="NCBI Taxonomy" id="44412"/>
    <lineage>
        <taxon>Eukaryota</taxon>
        <taxon>Fungi</taxon>
        <taxon>Dikarya</taxon>
        <taxon>Ascomycota</taxon>
        <taxon>Pezizomycotina</taxon>
        <taxon>Sordariomycetes</taxon>
        <taxon>Hypocreomycetidae</taxon>
        <taxon>Hypocreales</taxon>
        <taxon>Nectriaceae</taxon>
        <taxon>Fusarium</taxon>
        <taxon>Fusarium burgessii species complex</taxon>
    </lineage>
</organism>
<reference evidence="2" key="2">
    <citation type="submission" date="2020-02" db="EMBL/GenBank/DDBJ databases">
        <title>Identification and distribution of gene clusters putatively required for synthesis of sphingolipid metabolism inhibitors in phylogenetically diverse species of the filamentous fungus Fusarium.</title>
        <authorList>
            <person name="Kim H.-S."/>
            <person name="Busman M."/>
            <person name="Brown D.W."/>
            <person name="Divon H."/>
            <person name="Uhlig S."/>
            <person name="Proctor R.H."/>
        </authorList>
    </citation>
    <scope>NUCLEOTIDE SEQUENCE</scope>
    <source>
        <strain evidence="2">NRRL 25174</strain>
    </source>
</reference>
<dbReference type="Proteomes" id="UP000730481">
    <property type="component" value="Unassembled WGS sequence"/>
</dbReference>
<evidence type="ECO:0000313" key="2">
    <source>
        <dbReference type="EMBL" id="KAF4343550.1"/>
    </source>
</evidence>
<comment type="caution">
    <text evidence="2">The sequence shown here is derived from an EMBL/GenBank/DDBJ whole genome shotgun (WGS) entry which is preliminary data.</text>
</comment>
<dbReference type="InterPro" id="IPR011022">
    <property type="entry name" value="Arrestin_C-like"/>
</dbReference>
<dbReference type="SMART" id="SM01017">
    <property type="entry name" value="Arrestin_C"/>
    <property type="match status" value="1"/>
</dbReference>
<dbReference type="GO" id="GO:0016874">
    <property type="term" value="F:ligase activity"/>
    <property type="evidence" value="ECO:0007669"/>
    <property type="project" value="UniProtKB-KW"/>
</dbReference>
<gene>
    <name evidence="2" type="ORF">FBEOM_2459</name>
</gene>
<evidence type="ECO:0000259" key="1">
    <source>
        <dbReference type="SMART" id="SM01017"/>
    </source>
</evidence>